<protein>
    <submittedName>
        <fullName evidence="1">Uncharacterized protein</fullName>
    </submittedName>
</protein>
<organism evidence="1 2">
    <name type="scientific">Ramazzottius varieornatus</name>
    <name type="common">Water bear</name>
    <name type="synonym">Tardigrade</name>
    <dbReference type="NCBI Taxonomy" id="947166"/>
    <lineage>
        <taxon>Eukaryota</taxon>
        <taxon>Metazoa</taxon>
        <taxon>Ecdysozoa</taxon>
        <taxon>Tardigrada</taxon>
        <taxon>Eutardigrada</taxon>
        <taxon>Parachela</taxon>
        <taxon>Hypsibioidea</taxon>
        <taxon>Ramazzottiidae</taxon>
        <taxon>Ramazzottius</taxon>
    </lineage>
</organism>
<name>A0A1D1V4N8_RAMVA</name>
<keyword evidence="2" id="KW-1185">Reference proteome</keyword>
<dbReference type="EMBL" id="BDGG01000002">
    <property type="protein sequence ID" value="GAU93723.1"/>
    <property type="molecule type" value="Genomic_DNA"/>
</dbReference>
<dbReference type="AlphaFoldDB" id="A0A1D1V4N8"/>
<comment type="caution">
    <text evidence="1">The sequence shown here is derived from an EMBL/GenBank/DDBJ whole genome shotgun (WGS) entry which is preliminary data.</text>
</comment>
<sequence>MNDIKKTKTASPFCLHLSGLLDRGQFSPLSKTGMVMEEDVGRTRQPSSPTSMYVWKPETKRGEVFVMSNDQLLVIKQKKSTPIPSLFPSPRLSGAVYK</sequence>
<accession>A0A1D1V4N8</accession>
<evidence type="ECO:0000313" key="2">
    <source>
        <dbReference type="Proteomes" id="UP000186922"/>
    </source>
</evidence>
<proteinExistence type="predicted"/>
<reference evidence="1 2" key="1">
    <citation type="journal article" date="2016" name="Nat. Commun.">
        <title>Extremotolerant tardigrade genome and improved radiotolerance of human cultured cells by tardigrade-unique protein.</title>
        <authorList>
            <person name="Hashimoto T."/>
            <person name="Horikawa D.D."/>
            <person name="Saito Y."/>
            <person name="Kuwahara H."/>
            <person name="Kozuka-Hata H."/>
            <person name="Shin-I T."/>
            <person name="Minakuchi Y."/>
            <person name="Ohishi K."/>
            <person name="Motoyama A."/>
            <person name="Aizu T."/>
            <person name="Enomoto A."/>
            <person name="Kondo K."/>
            <person name="Tanaka S."/>
            <person name="Hara Y."/>
            <person name="Koshikawa S."/>
            <person name="Sagara H."/>
            <person name="Miura T."/>
            <person name="Yokobori S."/>
            <person name="Miyagawa K."/>
            <person name="Suzuki Y."/>
            <person name="Kubo T."/>
            <person name="Oyama M."/>
            <person name="Kohara Y."/>
            <person name="Fujiyama A."/>
            <person name="Arakawa K."/>
            <person name="Katayama T."/>
            <person name="Toyoda A."/>
            <person name="Kunieda T."/>
        </authorList>
    </citation>
    <scope>NUCLEOTIDE SEQUENCE [LARGE SCALE GENOMIC DNA]</scope>
    <source>
        <strain evidence="1 2">YOKOZUNA-1</strain>
    </source>
</reference>
<evidence type="ECO:0000313" key="1">
    <source>
        <dbReference type="EMBL" id="GAU93723.1"/>
    </source>
</evidence>
<dbReference type="Proteomes" id="UP000186922">
    <property type="component" value="Unassembled WGS sequence"/>
</dbReference>
<gene>
    <name evidence="1" type="primary">RvY_05617-1</name>
    <name evidence="1" type="synonym">RvY_05617.1</name>
    <name evidence="1" type="ORF">RvY_05617</name>
</gene>